<accession>A0A1Y1I4S2</accession>
<evidence type="ECO:0000256" key="1">
    <source>
        <dbReference type="SAM" id="Coils"/>
    </source>
</evidence>
<feature type="region of interest" description="Disordered" evidence="2">
    <location>
        <begin position="340"/>
        <end position="379"/>
    </location>
</feature>
<dbReference type="Gene3D" id="1.25.10.10">
    <property type="entry name" value="Leucine-rich Repeat Variant"/>
    <property type="match status" value="1"/>
</dbReference>
<reference evidence="3 4" key="1">
    <citation type="journal article" date="2014" name="Nat. Commun.">
        <title>Klebsormidium flaccidum genome reveals primary factors for plant terrestrial adaptation.</title>
        <authorList>
            <person name="Hori K."/>
            <person name="Maruyama F."/>
            <person name="Fujisawa T."/>
            <person name="Togashi T."/>
            <person name="Yamamoto N."/>
            <person name="Seo M."/>
            <person name="Sato S."/>
            <person name="Yamada T."/>
            <person name="Mori H."/>
            <person name="Tajima N."/>
            <person name="Moriyama T."/>
            <person name="Ikeuchi M."/>
            <person name="Watanabe M."/>
            <person name="Wada H."/>
            <person name="Kobayashi K."/>
            <person name="Saito M."/>
            <person name="Masuda T."/>
            <person name="Sasaki-Sekimoto Y."/>
            <person name="Mashiguchi K."/>
            <person name="Awai K."/>
            <person name="Shimojima M."/>
            <person name="Masuda S."/>
            <person name="Iwai M."/>
            <person name="Nobusawa T."/>
            <person name="Narise T."/>
            <person name="Kondo S."/>
            <person name="Saito H."/>
            <person name="Sato R."/>
            <person name="Murakawa M."/>
            <person name="Ihara Y."/>
            <person name="Oshima-Yamada Y."/>
            <person name="Ohtaka K."/>
            <person name="Satoh M."/>
            <person name="Sonobe K."/>
            <person name="Ishii M."/>
            <person name="Ohtani R."/>
            <person name="Kanamori-Sato M."/>
            <person name="Honoki R."/>
            <person name="Miyazaki D."/>
            <person name="Mochizuki H."/>
            <person name="Umetsu J."/>
            <person name="Higashi K."/>
            <person name="Shibata D."/>
            <person name="Kamiya Y."/>
            <person name="Sato N."/>
            <person name="Nakamura Y."/>
            <person name="Tabata S."/>
            <person name="Ida S."/>
            <person name="Kurokawa K."/>
            <person name="Ohta H."/>
        </authorList>
    </citation>
    <scope>NUCLEOTIDE SEQUENCE [LARGE SCALE GENOMIC DNA]</scope>
    <source>
        <strain evidence="3 4">NIES-2285</strain>
    </source>
</reference>
<feature type="compositionally biased region" description="Low complexity" evidence="2">
    <location>
        <begin position="340"/>
        <end position="349"/>
    </location>
</feature>
<dbReference type="EMBL" id="DF237211">
    <property type="protein sequence ID" value="GAQ85944.1"/>
    <property type="molecule type" value="Genomic_DNA"/>
</dbReference>
<feature type="compositionally biased region" description="Polar residues" evidence="2">
    <location>
        <begin position="533"/>
        <end position="544"/>
    </location>
</feature>
<feature type="region of interest" description="Disordered" evidence="2">
    <location>
        <begin position="400"/>
        <end position="420"/>
    </location>
</feature>
<organism evidence="3 4">
    <name type="scientific">Klebsormidium nitens</name>
    <name type="common">Green alga</name>
    <name type="synonym">Ulothrix nitens</name>
    <dbReference type="NCBI Taxonomy" id="105231"/>
    <lineage>
        <taxon>Eukaryota</taxon>
        <taxon>Viridiplantae</taxon>
        <taxon>Streptophyta</taxon>
        <taxon>Klebsormidiophyceae</taxon>
        <taxon>Klebsormidiales</taxon>
        <taxon>Klebsormidiaceae</taxon>
        <taxon>Klebsormidium</taxon>
    </lineage>
</organism>
<keyword evidence="1" id="KW-0175">Coiled coil</keyword>
<dbReference type="InterPro" id="IPR011989">
    <property type="entry name" value="ARM-like"/>
</dbReference>
<dbReference type="SUPFAM" id="SSF48371">
    <property type="entry name" value="ARM repeat"/>
    <property type="match status" value="1"/>
</dbReference>
<proteinExistence type="predicted"/>
<feature type="region of interest" description="Disordered" evidence="2">
    <location>
        <begin position="533"/>
        <end position="561"/>
    </location>
</feature>
<evidence type="ECO:0000313" key="3">
    <source>
        <dbReference type="EMBL" id="GAQ85944.1"/>
    </source>
</evidence>
<name>A0A1Y1I4S2_KLENI</name>
<protein>
    <submittedName>
        <fullName evidence="3">Uncharacterized protein</fullName>
    </submittedName>
</protein>
<keyword evidence="4" id="KW-1185">Reference proteome</keyword>
<evidence type="ECO:0000256" key="2">
    <source>
        <dbReference type="SAM" id="MobiDB-lite"/>
    </source>
</evidence>
<feature type="region of interest" description="Disordered" evidence="2">
    <location>
        <begin position="1360"/>
        <end position="1389"/>
    </location>
</feature>
<sequence length="1481" mass="167290">MAAWLEAWLSRIENSREVDQKRAGYAENLWRLFEGEVQPETWVQLQKLRASQRMARVLDIRSSPPLVRRFVVMALLSMVQADAASSQSGGHRLRNVELVSMLTAEFMRSVADESSTVWTILAEILALLLDPQVEKQSGGQRVKPTTLLRGTNLEEFAKAIRQGLLHQPSEVVQACLLLLVKAFHDAAFCSAFMQVGGVHALLLCTKKSPSVSMTALRALRNLVERAPHTLHVGKVILRDFATFLTLLKLMQRNSESVLSLDLAYIEEERKVEIALFFGSMCAGSMQCRNLLRKELSRFPTWAVLARSSILSALAQAEPAALCQVVIPGSSLPVVAAPQPASYSPASSGAPPSPRGDHSSYVSNNSGGNSPRGASPGQRFGFGAAETLAAKRSPGFADRFSLSLATQPGGGAPPGALPDDPNLPALETAIVSEELRSRARAIYEALKAAVEVAFDIYPTDESGGAVRLERPPDGVLSRTVSEAVSEAPVLESRAPRKKFLTHRAPAITQSPLLRMSPGVRQALLAMAADSGLQSSSVSRPASSLGTHLDDSRSRHGGALSSEANFSTLESESVLQPRLGSTILVQKQEGRRRASTGSNCEPSFVLGSPLIPLDGELFRFALPTSQLEEGTLASLWRWSQQCLRDVRKQMLIMPKKDYPRARPALQEKKTRIHTVECALFRLLTLERMLGTKLVWSKLEEAAAGGGMITEENIARYTALVSGSFKEVSSARLAELPVFAVQAFVLQGKDAPTQALSLALSRWASYTRARKKRALQRWSAAVHRERTVLRAVLRRLVLLRWQRQRERHAFRIIANRHKQWLVHSKWESWRGAYLSRCRGGRKIGIPELKVLSRAMGAWQARVQEYRRKKERLQLAQEFRNKTLLWQALSRWLYFQDWRAHKAELLRTADLRRPLWLLKAGFRGLHENVALSREKKRERERAVETALSQWAKQASKHCFRKWALLPEHARQKRETIKAAHEAFCRLLKARSLRWWNKYRLQRREGARMKEAASRFRARVLFRRTRLAAAEYQEYKKLSAVRKAERDHVVSEFRTLTGKRKALRGFRWAVRERAWKEGATTRAAKCARVHCLVRVLAQWGYFVGRQRLDREHSKRADAHRRRAALRTGFRVWRRARARRVAEQGKRRAAVEMGRKGVLRRMLRAWHGWLAVRGDSEVWDKRREELCLRALFRSWHALVGRQNAIREAIAARDTHPLADVMPTWHDVARRRRLQRRCVHRWRAAAAAAAFQTWAERMADMRRKRHLLGRAIQRWIAAPYPLIQVALRCFDHWKALVETKKRVNGGKAGMVARKARQTRGRVVATWREEVEHRNRLRVAFGLVSHRARRGLKRQCLEGWRAAALGGAQETMSEQRAPKTTERPQVQPVPVAFDPPRESRLSFGSEATAADDVECAADEEPSRFRALSDVLAISRAIKVVAQWRAVIAQRKMARSLEVIAEYRATDCGPVGTDTGQVNERTEFPQHAAA</sequence>
<dbReference type="InterPro" id="IPR016024">
    <property type="entry name" value="ARM-type_fold"/>
</dbReference>
<dbReference type="Proteomes" id="UP000054558">
    <property type="component" value="Unassembled WGS sequence"/>
</dbReference>
<gene>
    <name evidence="3" type="ORF">KFL_002620100</name>
</gene>
<feature type="coiled-coil region" evidence="1">
    <location>
        <begin position="845"/>
        <end position="872"/>
    </location>
</feature>
<evidence type="ECO:0000313" key="4">
    <source>
        <dbReference type="Proteomes" id="UP000054558"/>
    </source>
</evidence>